<dbReference type="EMBL" id="QXGD01001166">
    <property type="protein sequence ID" value="KAE9212972.1"/>
    <property type="molecule type" value="Genomic_DNA"/>
</dbReference>
<organism evidence="2 3">
    <name type="scientific">Phytophthora fragariae</name>
    <dbReference type="NCBI Taxonomy" id="53985"/>
    <lineage>
        <taxon>Eukaryota</taxon>
        <taxon>Sar</taxon>
        <taxon>Stramenopiles</taxon>
        <taxon>Oomycota</taxon>
        <taxon>Peronosporomycetes</taxon>
        <taxon>Peronosporales</taxon>
        <taxon>Peronosporaceae</taxon>
        <taxon>Phytophthora</taxon>
    </lineage>
</organism>
<evidence type="ECO:0000256" key="1">
    <source>
        <dbReference type="SAM" id="MobiDB-lite"/>
    </source>
</evidence>
<dbReference type="Proteomes" id="UP000440367">
    <property type="component" value="Unassembled WGS sequence"/>
</dbReference>
<evidence type="ECO:0000313" key="2">
    <source>
        <dbReference type="EMBL" id="KAE9212972.1"/>
    </source>
</evidence>
<name>A0A6A3Y6K9_9STRA</name>
<evidence type="ECO:0000313" key="3">
    <source>
        <dbReference type="Proteomes" id="UP000440367"/>
    </source>
</evidence>
<comment type="caution">
    <text evidence="2">The sequence shown here is derived from an EMBL/GenBank/DDBJ whole genome shotgun (WGS) entry which is preliminary data.</text>
</comment>
<protein>
    <submittedName>
        <fullName evidence="2">Uncharacterized protein</fullName>
    </submittedName>
</protein>
<reference evidence="2 3" key="1">
    <citation type="submission" date="2018-08" db="EMBL/GenBank/DDBJ databases">
        <title>Genomic investigation of the strawberry pathogen Phytophthora fragariae indicates pathogenicity is determined by transcriptional variation in three key races.</title>
        <authorList>
            <person name="Adams T.M."/>
            <person name="Armitage A.D."/>
            <person name="Sobczyk M.K."/>
            <person name="Bates H.J."/>
            <person name="Dunwell J.M."/>
            <person name="Nellist C.F."/>
            <person name="Harrison R.J."/>
        </authorList>
    </citation>
    <scope>NUCLEOTIDE SEQUENCE [LARGE SCALE GENOMIC DNA]</scope>
    <source>
        <strain evidence="2 3">BC-1</strain>
    </source>
</reference>
<accession>A0A6A3Y6K9</accession>
<gene>
    <name evidence="2" type="ORF">PF002_g18102</name>
</gene>
<dbReference type="AlphaFoldDB" id="A0A6A3Y6K9"/>
<proteinExistence type="predicted"/>
<feature type="region of interest" description="Disordered" evidence="1">
    <location>
        <begin position="80"/>
        <end position="118"/>
    </location>
</feature>
<sequence>MLTKTQAKFRRTYKGPVPSYAVGTTTQYRHTDSDSLTNFLATLHRELAQSAAPSSTASSIPEPAVLIDERVRPPTVEVAGGQDVMAVEPAQGPQPTDDAETTPPSDGFTVVTRRAGRG</sequence>